<name>A0A3D8RY16_9EURO</name>
<dbReference type="InterPro" id="IPR038903">
    <property type="entry name" value="Allergen_Asp_f_4"/>
</dbReference>
<dbReference type="OrthoDB" id="118256at2759"/>
<keyword evidence="2" id="KW-0732">Signal</keyword>
<dbReference type="GO" id="GO:0019863">
    <property type="term" value="F:IgE binding"/>
    <property type="evidence" value="ECO:0007669"/>
    <property type="project" value="InterPro"/>
</dbReference>
<keyword evidence="4" id="KW-1185">Reference proteome</keyword>
<organism evidence="3 4">
    <name type="scientific">Aspergillus mulundensis</name>
    <dbReference type="NCBI Taxonomy" id="1810919"/>
    <lineage>
        <taxon>Eukaryota</taxon>
        <taxon>Fungi</taxon>
        <taxon>Dikarya</taxon>
        <taxon>Ascomycota</taxon>
        <taxon>Pezizomycotina</taxon>
        <taxon>Eurotiomycetes</taxon>
        <taxon>Eurotiomycetidae</taxon>
        <taxon>Eurotiales</taxon>
        <taxon>Aspergillaceae</taxon>
        <taxon>Aspergillus</taxon>
        <taxon>Aspergillus subgen. Nidulantes</taxon>
    </lineage>
</organism>
<feature type="region of interest" description="Disordered" evidence="1">
    <location>
        <begin position="130"/>
        <end position="170"/>
    </location>
</feature>
<dbReference type="GO" id="GO:0005576">
    <property type="term" value="C:extracellular region"/>
    <property type="evidence" value="ECO:0007669"/>
    <property type="project" value="InterPro"/>
</dbReference>
<evidence type="ECO:0000313" key="3">
    <source>
        <dbReference type="EMBL" id="RDW78925.1"/>
    </source>
</evidence>
<gene>
    <name evidence="3" type="ORF">DSM5745_05777</name>
</gene>
<accession>A0A3D8RY16</accession>
<reference evidence="3 4" key="1">
    <citation type="journal article" date="2018" name="IMA Fungus">
        <title>IMA Genome-F 9: Draft genome sequence of Annulohypoxylon stygium, Aspergillus mulundensis, Berkeleyomyces basicola (syn. Thielaviopsis basicola), Ceratocystis smalleyi, two Cercospora beticola strains, Coleophoma cylindrospora, Fusarium fracticaudum, Phialophora cf. hyalina, and Morchella septimelata.</title>
        <authorList>
            <person name="Wingfield B.D."/>
            <person name="Bills G.F."/>
            <person name="Dong Y."/>
            <person name="Huang W."/>
            <person name="Nel W.J."/>
            <person name="Swalarsk-Parry B.S."/>
            <person name="Vaghefi N."/>
            <person name="Wilken P.M."/>
            <person name="An Z."/>
            <person name="de Beer Z.W."/>
            <person name="De Vos L."/>
            <person name="Chen L."/>
            <person name="Duong T.A."/>
            <person name="Gao Y."/>
            <person name="Hammerbacher A."/>
            <person name="Kikkert J.R."/>
            <person name="Li Y."/>
            <person name="Li H."/>
            <person name="Li K."/>
            <person name="Li Q."/>
            <person name="Liu X."/>
            <person name="Ma X."/>
            <person name="Naidoo K."/>
            <person name="Pethybridge S.J."/>
            <person name="Sun J."/>
            <person name="Steenkamp E.T."/>
            <person name="van der Nest M.A."/>
            <person name="van Wyk S."/>
            <person name="Wingfield M.J."/>
            <person name="Xiong C."/>
            <person name="Yue Q."/>
            <person name="Zhang X."/>
        </authorList>
    </citation>
    <scope>NUCLEOTIDE SEQUENCE [LARGE SCALE GENOMIC DNA]</scope>
    <source>
        <strain evidence="3 4">DSM 5745</strain>
    </source>
</reference>
<dbReference type="Proteomes" id="UP000256690">
    <property type="component" value="Unassembled WGS sequence"/>
</dbReference>
<dbReference type="Pfam" id="PF25312">
    <property type="entry name" value="Allergen_Asp_f_4"/>
    <property type="match status" value="1"/>
</dbReference>
<protein>
    <submittedName>
        <fullName evidence="3">Putative Allergen Asp F4-like</fullName>
    </submittedName>
</protein>
<feature type="signal peptide" evidence="2">
    <location>
        <begin position="1"/>
        <end position="20"/>
    </location>
</feature>
<dbReference type="AlphaFoldDB" id="A0A3D8RY16"/>
<dbReference type="PANTHER" id="PTHR42039">
    <property type="entry name" value="PUTATIVE (AFU_ORTHOLOGUE AFUA_3G02940)-RELATED"/>
    <property type="match status" value="1"/>
</dbReference>
<sequence length="365" mass="37489">MKWESLILTALAAGLASARAHGLHGHGHKDVHRHQKKDSGVNTKTVVQWDVVTVYTTVTLDAAATATIADVDVSAETSISTSTSSASTSDSDALVEGTVAVSIGDSPVDSASVTTTTTISTTTTATITTSTTASSTSTSTSSSDWSSTPSSGTFSTTGFGTRTNSSSSSGITYTGNVGSPWGSNIIEVSSSSASSYKYVLQFTLPANTSSSSSWFISFWNKIGPDGGMDGWYGHSALNFTLAPGETRYVAIDENSQGGWGAAAGDSLPTDSYGGYACTWGEFDFGDEDNDGWSGWDVSAIQAQNADLDVQGMRICTAAGEDCSYITENAADVVNAYTAAEASVDGIGGAVGAGPVRLVVEVDYRG</sequence>
<comment type="caution">
    <text evidence="3">The sequence shown here is derived from an EMBL/GenBank/DDBJ whole genome shotgun (WGS) entry which is preliminary data.</text>
</comment>
<feature type="chain" id="PRO_5017762382" evidence="2">
    <location>
        <begin position="21"/>
        <end position="365"/>
    </location>
</feature>
<evidence type="ECO:0000256" key="2">
    <source>
        <dbReference type="SAM" id="SignalP"/>
    </source>
</evidence>
<dbReference type="EMBL" id="PVWQ01000006">
    <property type="protein sequence ID" value="RDW78925.1"/>
    <property type="molecule type" value="Genomic_DNA"/>
</dbReference>
<proteinExistence type="predicted"/>
<evidence type="ECO:0000313" key="4">
    <source>
        <dbReference type="Proteomes" id="UP000256690"/>
    </source>
</evidence>
<dbReference type="RefSeq" id="XP_026603625.1">
    <property type="nucleotide sequence ID" value="XM_026747793.1"/>
</dbReference>
<dbReference type="GeneID" id="38116147"/>
<evidence type="ECO:0000256" key="1">
    <source>
        <dbReference type="SAM" id="MobiDB-lite"/>
    </source>
</evidence>
<dbReference type="PANTHER" id="PTHR42039:SF1">
    <property type="entry name" value="PUTATIVE (AFU_ORTHOLOGUE AFUA_3G02940)-RELATED"/>
    <property type="match status" value="1"/>
</dbReference>